<gene>
    <name evidence="1" type="ORF">A3H70_05400</name>
</gene>
<evidence type="ECO:0000313" key="2">
    <source>
        <dbReference type="Proteomes" id="UP000178109"/>
    </source>
</evidence>
<dbReference type="AlphaFoldDB" id="A0A1G2BQV8"/>
<proteinExistence type="predicted"/>
<organism evidence="1 2">
    <name type="scientific">Candidatus Komeilibacteria bacterium RIFCSPLOWO2_02_FULL_48_11</name>
    <dbReference type="NCBI Taxonomy" id="1798553"/>
    <lineage>
        <taxon>Bacteria</taxon>
        <taxon>Candidatus Komeiliibacteriota</taxon>
    </lineage>
</organism>
<reference evidence="1 2" key="1">
    <citation type="journal article" date="2016" name="Nat. Commun.">
        <title>Thousands of microbial genomes shed light on interconnected biogeochemical processes in an aquifer system.</title>
        <authorList>
            <person name="Anantharaman K."/>
            <person name="Brown C.T."/>
            <person name="Hug L.A."/>
            <person name="Sharon I."/>
            <person name="Castelle C.J."/>
            <person name="Probst A.J."/>
            <person name="Thomas B.C."/>
            <person name="Singh A."/>
            <person name="Wilkins M.J."/>
            <person name="Karaoz U."/>
            <person name="Brodie E.L."/>
            <person name="Williams K.H."/>
            <person name="Hubbard S.S."/>
            <person name="Banfield J.F."/>
        </authorList>
    </citation>
    <scope>NUCLEOTIDE SEQUENCE [LARGE SCALE GENOMIC DNA]</scope>
</reference>
<accession>A0A1G2BQV8</accession>
<evidence type="ECO:0000313" key="1">
    <source>
        <dbReference type="EMBL" id="OGY91533.1"/>
    </source>
</evidence>
<sequence>MTEFKNEMTEFKNEMTEFKGEMSEFVDFTVKNVATKQDLQDLSDRFEKVFATKEDVRVIVEKSENRILDKMDQVLQSNDHIAKKLDRHETERLALGHHVDRLKLNLS</sequence>
<dbReference type="EMBL" id="MHKO01000044">
    <property type="protein sequence ID" value="OGY91533.1"/>
    <property type="molecule type" value="Genomic_DNA"/>
</dbReference>
<comment type="caution">
    <text evidence="1">The sequence shown here is derived from an EMBL/GenBank/DDBJ whole genome shotgun (WGS) entry which is preliminary data.</text>
</comment>
<name>A0A1G2BQV8_9BACT</name>
<protein>
    <submittedName>
        <fullName evidence="1">Uncharacterized protein</fullName>
    </submittedName>
</protein>
<dbReference type="Proteomes" id="UP000178109">
    <property type="component" value="Unassembled WGS sequence"/>
</dbReference>